<proteinExistence type="predicted"/>
<name>A0A1X2EG62_9MYCO</name>
<dbReference type="PIRSF" id="PIRSF016184">
    <property type="entry name" value="PhzC_PhzF"/>
    <property type="match status" value="1"/>
</dbReference>
<feature type="active site" evidence="1">
    <location>
        <position position="46"/>
    </location>
</feature>
<dbReference type="STRING" id="1798.AWC30_14290"/>
<sequence length="228" mass="24523">MSLPVAVLRVFTDAAGDYGNLLGIIDADAVHPQERPRLAAQLGYSETIFVTAPSHGSASAQARIYTPGGEIDFAGHPCVGVAWWLHERGTPIRELQVPAGSVRVRTDGDRTAITARADWAPDFVLTELPSVTALAQAEPEHYPATAAHYLWAWADPGRNRVRARMFAPNLGVPEDEATGSAALRLTAHLGRDLTVVQGRGSVIETRWSPDGWLSVAGRVVVEETMTVV</sequence>
<comment type="caution">
    <text evidence="2">The sequence shown here is derived from an EMBL/GenBank/DDBJ whole genome shotgun (WGS) entry which is preliminary data.</text>
</comment>
<evidence type="ECO:0000313" key="2">
    <source>
        <dbReference type="EMBL" id="ORX01046.1"/>
    </source>
</evidence>
<dbReference type="AlphaFoldDB" id="A0A1X2EG62"/>
<dbReference type="PANTHER" id="PTHR13774:SF32">
    <property type="entry name" value="ANTISENSE-ENHANCING SEQUENCE 1"/>
    <property type="match status" value="1"/>
</dbReference>
<dbReference type="Pfam" id="PF02567">
    <property type="entry name" value="PhzC-PhzF"/>
    <property type="match status" value="2"/>
</dbReference>
<dbReference type="PANTHER" id="PTHR13774">
    <property type="entry name" value="PHENAZINE BIOSYNTHESIS PROTEIN"/>
    <property type="match status" value="1"/>
</dbReference>
<organism evidence="2 3">
    <name type="scientific">Mycolicibacillus trivialis</name>
    <dbReference type="NCBI Taxonomy" id="1798"/>
    <lineage>
        <taxon>Bacteria</taxon>
        <taxon>Bacillati</taxon>
        <taxon>Actinomycetota</taxon>
        <taxon>Actinomycetes</taxon>
        <taxon>Mycobacteriales</taxon>
        <taxon>Mycobacteriaceae</taxon>
        <taxon>Mycolicibacillus</taxon>
    </lineage>
</organism>
<dbReference type="EMBL" id="LQPZ01000040">
    <property type="protein sequence ID" value="ORX01046.1"/>
    <property type="molecule type" value="Genomic_DNA"/>
</dbReference>
<gene>
    <name evidence="2" type="ORF">AWC30_14290</name>
</gene>
<dbReference type="RefSeq" id="WP_085110862.1">
    <property type="nucleotide sequence ID" value="NZ_JACKSN010000113.1"/>
</dbReference>
<dbReference type="OrthoDB" id="9788221at2"/>
<dbReference type="InterPro" id="IPR003719">
    <property type="entry name" value="Phenazine_PhzF-like"/>
</dbReference>
<dbReference type="GO" id="GO:0005737">
    <property type="term" value="C:cytoplasm"/>
    <property type="evidence" value="ECO:0007669"/>
    <property type="project" value="TreeGrafter"/>
</dbReference>
<accession>A0A1X2EG62</accession>
<dbReference type="Proteomes" id="UP000193090">
    <property type="component" value="Unassembled WGS sequence"/>
</dbReference>
<reference evidence="2 3" key="1">
    <citation type="submission" date="2016-01" db="EMBL/GenBank/DDBJ databases">
        <title>The new phylogeny of the genus Mycobacterium.</title>
        <authorList>
            <person name="Tarcisio F."/>
            <person name="Conor M."/>
            <person name="Antonella G."/>
            <person name="Elisabetta G."/>
            <person name="Giulia F.S."/>
            <person name="Sara T."/>
            <person name="Anna F."/>
            <person name="Clotilde B."/>
            <person name="Roberto B."/>
            <person name="Veronica D.S."/>
            <person name="Fabio R."/>
            <person name="Monica P."/>
            <person name="Olivier J."/>
            <person name="Enrico T."/>
            <person name="Nicola S."/>
        </authorList>
    </citation>
    <scope>NUCLEOTIDE SEQUENCE [LARGE SCALE GENOMIC DNA]</scope>
    <source>
        <strain evidence="2 3">DSM 44153</strain>
    </source>
</reference>
<evidence type="ECO:0000313" key="3">
    <source>
        <dbReference type="Proteomes" id="UP000193090"/>
    </source>
</evidence>
<dbReference type="SUPFAM" id="SSF54506">
    <property type="entry name" value="Diaminopimelate epimerase-like"/>
    <property type="match status" value="1"/>
</dbReference>
<protein>
    <recommendedName>
        <fullName evidence="4">PhzF family phenazine biosynthesis protein</fullName>
    </recommendedName>
</protein>
<dbReference type="GO" id="GO:0016853">
    <property type="term" value="F:isomerase activity"/>
    <property type="evidence" value="ECO:0007669"/>
    <property type="project" value="TreeGrafter"/>
</dbReference>
<evidence type="ECO:0000256" key="1">
    <source>
        <dbReference type="PIRSR" id="PIRSR016184-1"/>
    </source>
</evidence>
<evidence type="ECO:0008006" key="4">
    <source>
        <dbReference type="Google" id="ProtNLM"/>
    </source>
</evidence>
<dbReference type="Gene3D" id="3.10.310.10">
    <property type="entry name" value="Diaminopimelate Epimerase, Chain A, domain 1"/>
    <property type="match status" value="2"/>
</dbReference>
<keyword evidence="3" id="KW-1185">Reference proteome</keyword>